<name>A0A369QFV2_9BACT</name>
<evidence type="ECO:0000256" key="5">
    <source>
        <dbReference type="ARBA" id="ARBA00022679"/>
    </source>
</evidence>
<comment type="similarity">
    <text evidence="2 6">Belongs to the PNP/MTAP phosphorylase family.</text>
</comment>
<keyword evidence="9" id="KW-1185">Reference proteome</keyword>
<comment type="function">
    <text evidence="6">The purine nucleoside phosphorylases catalyze the phosphorolytic breakdown of the N-glycosidic bond in the beta-(deoxy)ribonucleoside molecules, with the formation of the corresponding free purine bases and pentose-1-phosphate.</text>
</comment>
<keyword evidence="4 6" id="KW-0328">Glycosyltransferase</keyword>
<dbReference type="Proteomes" id="UP000253919">
    <property type="component" value="Unassembled WGS sequence"/>
</dbReference>
<dbReference type="EMBL" id="QASA01000001">
    <property type="protein sequence ID" value="RDC62106.1"/>
    <property type="molecule type" value="Genomic_DNA"/>
</dbReference>
<dbReference type="GO" id="GO:0009116">
    <property type="term" value="P:nucleoside metabolic process"/>
    <property type="evidence" value="ECO:0007669"/>
    <property type="project" value="InterPro"/>
</dbReference>
<dbReference type="Gene3D" id="3.40.50.1580">
    <property type="entry name" value="Nucleoside phosphorylase domain"/>
    <property type="match status" value="1"/>
</dbReference>
<evidence type="ECO:0000256" key="1">
    <source>
        <dbReference type="ARBA" id="ARBA00005058"/>
    </source>
</evidence>
<keyword evidence="5 6" id="KW-0808">Transferase</keyword>
<dbReference type="SUPFAM" id="SSF53167">
    <property type="entry name" value="Purine and uridine phosphorylases"/>
    <property type="match status" value="1"/>
</dbReference>
<dbReference type="UniPathway" id="UPA00606"/>
<evidence type="ECO:0000259" key="7">
    <source>
        <dbReference type="Pfam" id="PF01048"/>
    </source>
</evidence>
<dbReference type="InterPro" id="IPR018099">
    <property type="entry name" value="Purine_phosphorylase-2_CS"/>
</dbReference>
<dbReference type="PANTHER" id="PTHR11904:SF9">
    <property type="entry name" value="PURINE NUCLEOSIDE PHOSPHORYLASE-RELATED"/>
    <property type="match status" value="1"/>
</dbReference>
<accession>A0A369QFV2</accession>
<comment type="pathway">
    <text evidence="1 6">Purine metabolism; purine nucleoside salvage.</text>
</comment>
<feature type="domain" description="Nucleoside phosphorylase" evidence="7">
    <location>
        <begin position="22"/>
        <end position="268"/>
    </location>
</feature>
<evidence type="ECO:0000313" key="9">
    <source>
        <dbReference type="Proteomes" id="UP000253919"/>
    </source>
</evidence>
<dbReference type="PIRSF" id="PIRSF000477">
    <property type="entry name" value="PurNPase"/>
    <property type="match status" value="1"/>
</dbReference>
<dbReference type="OrthoDB" id="1523230at2"/>
<reference evidence="8 9" key="1">
    <citation type="submission" date="2018-04" db="EMBL/GenBank/DDBJ databases">
        <title>Adhaeribacter sp. HMF7616 genome sequencing and assembly.</title>
        <authorList>
            <person name="Kang H."/>
            <person name="Kang J."/>
            <person name="Cha I."/>
            <person name="Kim H."/>
            <person name="Joh K."/>
        </authorList>
    </citation>
    <scope>NUCLEOTIDE SEQUENCE [LARGE SCALE GENOMIC DNA]</scope>
    <source>
        <strain evidence="8 9">HMF7616</strain>
    </source>
</reference>
<dbReference type="RefSeq" id="WP_115371595.1">
    <property type="nucleotide sequence ID" value="NZ_QASA01000001.1"/>
</dbReference>
<organism evidence="8 9">
    <name type="scientific">Adhaeribacter pallidiroseus</name>
    <dbReference type="NCBI Taxonomy" id="2072847"/>
    <lineage>
        <taxon>Bacteria</taxon>
        <taxon>Pseudomonadati</taxon>
        <taxon>Bacteroidota</taxon>
        <taxon>Cytophagia</taxon>
        <taxon>Cytophagales</taxon>
        <taxon>Hymenobacteraceae</taxon>
        <taxon>Adhaeribacter</taxon>
    </lineage>
</organism>
<comment type="caution">
    <text evidence="8">The sequence shown here is derived from an EMBL/GenBank/DDBJ whole genome shotgun (WGS) entry which is preliminary data.</text>
</comment>
<sequence length="278" mass="30515">MQQLQDATDFLIQQTNSFVPAYGIILGTGLGALVNEIDIQYSIPYDEIPHFPVSTVESHSGKLIFGQIADRPVVVMQGRFHYYEGYSMEQVVFPVRVMKMLGVQKLFVSNAAGGLNPEFNTSDLMVITDHINLQPTNPLIGPNKDILGPRFPDMSEVYDAEIIAQAQQIAASTQLTLRTGVYVSVPGPMLETKAEYRYLTLIGADAVGMSTVPEVIAARHMNLRCFAVSVITDMCVPGKIKKVIIADILAAAARAEPNLTLLIKELIKLQGPPLVKEW</sequence>
<evidence type="ECO:0000256" key="3">
    <source>
        <dbReference type="ARBA" id="ARBA00011233"/>
    </source>
</evidence>
<dbReference type="CDD" id="cd09009">
    <property type="entry name" value="PNP-EcPNPII_like"/>
    <property type="match status" value="1"/>
</dbReference>
<dbReference type="InterPro" id="IPR035994">
    <property type="entry name" value="Nucleoside_phosphorylase_sf"/>
</dbReference>
<evidence type="ECO:0000256" key="2">
    <source>
        <dbReference type="ARBA" id="ARBA00006751"/>
    </source>
</evidence>
<proteinExistence type="inferred from homology"/>
<dbReference type="EC" id="2.4.2.1" evidence="6"/>
<dbReference type="InterPro" id="IPR000845">
    <property type="entry name" value="Nucleoside_phosphorylase_d"/>
</dbReference>
<dbReference type="NCBIfam" id="TIGR01700">
    <property type="entry name" value="PNPH"/>
    <property type="match status" value="1"/>
</dbReference>
<dbReference type="InterPro" id="IPR011268">
    <property type="entry name" value="Purine_phosphorylase"/>
</dbReference>
<evidence type="ECO:0000256" key="4">
    <source>
        <dbReference type="ARBA" id="ARBA00022676"/>
    </source>
</evidence>
<evidence type="ECO:0000313" key="8">
    <source>
        <dbReference type="EMBL" id="RDC62106.1"/>
    </source>
</evidence>
<dbReference type="GO" id="GO:0005737">
    <property type="term" value="C:cytoplasm"/>
    <property type="evidence" value="ECO:0007669"/>
    <property type="project" value="TreeGrafter"/>
</dbReference>
<dbReference type="GO" id="GO:0004731">
    <property type="term" value="F:purine-nucleoside phosphorylase activity"/>
    <property type="evidence" value="ECO:0007669"/>
    <property type="project" value="UniProtKB-EC"/>
</dbReference>
<dbReference type="NCBIfam" id="NF006054">
    <property type="entry name" value="PRK08202.1"/>
    <property type="match status" value="1"/>
</dbReference>
<dbReference type="PROSITE" id="PS01240">
    <property type="entry name" value="PNP_MTAP_2"/>
    <property type="match status" value="1"/>
</dbReference>
<dbReference type="InterPro" id="IPR011270">
    <property type="entry name" value="Pur_Nuc_Pase_Ino/Guo-sp"/>
</dbReference>
<comment type="subunit">
    <text evidence="3">Homotrimer.</text>
</comment>
<evidence type="ECO:0000256" key="6">
    <source>
        <dbReference type="PIRNR" id="PIRNR000477"/>
    </source>
</evidence>
<protein>
    <recommendedName>
        <fullName evidence="6">Purine nucleoside phosphorylase</fullName>
        <ecNumber evidence="6">2.4.2.1</ecNumber>
    </recommendedName>
    <alternativeName>
        <fullName evidence="6">Inosine-guanosine phosphorylase</fullName>
    </alternativeName>
</protein>
<dbReference type="AlphaFoldDB" id="A0A369QFV2"/>
<dbReference type="NCBIfam" id="TIGR01697">
    <property type="entry name" value="PNPH-PUNA-XAPA"/>
    <property type="match status" value="1"/>
</dbReference>
<dbReference type="PANTHER" id="PTHR11904">
    <property type="entry name" value="METHYLTHIOADENOSINE/PURINE NUCLEOSIDE PHOSPHORYLASE"/>
    <property type="match status" value="1"/>
</dbReference>
<dbReference type="Pfam" id="PF01048">
    <property type="entry name" value="PNP_UDP_1"/>
    <property type="match status" value="1"/>
</dbReference>
<gene>
    <name evidence="8" type="primary">punA</name>
    <name evidence="8" type="ORF">AHMF7616_00697</name>
</gene>